<keyword evidence="9 11" id="KW-0368">Histidine biosynthesis</keyword>
<feature type="domain" description="Aminotransferase class I/classII large" evidence="12">
    <location>
        <begin position="31"/>
        <end position="351"/>
    </location>
</feature>
<dbReference type="CDD" id="cd00609">
    <property type="entry name" value="AAT_like"/>
    <property type="match status" value="1"/>
</dbReference>
<feature type="modified residue" description="N6-(pyridoxal phosphate)lysine" evidence="11">
    <location>
        <position position="217"/>
    </location>
</feature>
<evidence type="ECO:0000256" key="11">
    <source>
        <dbReference type="HAMAP-Rule" id="MF_01023"/>
    </source>
</evidence>
<accession>A0A2Z5G7X0</accession>
<dbReference type="InterPro" id="IPR004839">
    <property type="entry name" value="Aminotransferase_I/II_large"/>
</dbReference>
<proteinExistence type="inferred from homology"/>
<evidence type="ECO:0000256" key="3">
    <source>
        <dbReference type="ARBA" id="ARBA00007970"/>
    </source>
</evidence>
<evidence type="ECO:0000256" key="5">
    <source>
        <dbReference type="ARBA" id="ARBA00022576"/>
    </source>
</evidence>
<evidence type="ECO:0000256" key="6">
    <source>
        <dbReference type="ARBA" id="ARBA00022605"/>
    </source>
</evidence>
<dbReference type="InterPro" id="IPR015424">
    <property type="entry name" value="PyrdxlP-dep_Trfase"/>
</dbReference>
<keyword evidence="14" id="KW-1185">Reference proteome</keyword>
<dbReference type="GO" id="GO:0030170">
    <property type="term" value="F:pyridoxal phosphate binding"/>
    <property type="evidence" value="ECO:0007669"/>
    <property type="project" value="InterPro"/>
</dbReference>
<dbReference type="InterPro" id="IPR005861">
    <property type="entry name" value="HisP_aminotrans"/>
</dbReference>
<keyword evidence="6 11" id="KW-0028">Amino-acid biosynthesis</keyword>
<organism evidence="13 14">
    <name type="scientific">Acidisarcina polymorpha</name>
    <dbReference type="NCBI Taxonomy" id="2211140"/>
    <lineage>
        <taxon>Bacteria</taxon>
        <taxon>Pseudomonadati</taxon>
        <taxon>Acidobacteriota</taxon>
        <taxon>Terriglobia</taxon>
        <taxon>Terriglobales</taxon>
        <taxon>Acidobacteriaceae</taxon>
        <taxon>Acidisarcina</taxon>
    </lineage>
</organism>
<comment type="pathway">
    <text evidence="2 11">Amino-acid biosynthesis; L-histidine biosynthesis; L-histidine from 5-phospho-alpha-D-ribose 1-diphosphate: step 7/9.</text>
</comment>
<evidence type="ECO:0000256" key="8">
    <source>
        <dbReference type="ARBA" id="ARBA00022898"/>
    </source>
</evidence>
<dbReference type="NCBIfam" id="TIGR01141">
    <property type="entry name" value="hisC"/>
    <property type="match status" value="1"/>
</dbReference>
<comment type="catalytic activity">
    <reaction evidence="10 11">
        <text>L-histidinol phosphate + 2-oxoglutarate = 3-(imidazol-4-yl)-2-oxopropyl phosphate + L-glutamate</text>
        <dbReference type="Rhea" id="RHEA:23744"/>
        <dbReference type="ChEBI" id="CHEBI:16810"/>
        <dbReference type="ChEBI" id="CHEBI:29985"/>
        <dbReference type="ChEBI" id="CHEBI:57766"/>
        <dbReference type="ChEBI" id="CHEBI:57980"/>
        <dbReference type="EC" id="2.6.1.9"/>
    </reaction>
</comment>
<dbReference type="Gene3D" id="3.90.1150.10">
    <property type="entry name" value="Aspartate Aminotransferase, domain 1"/>
    <property type="match status" value="1"/>
</dbReference>
<dbReference type="Pfam" id="PF00155">
    <property type="entry name" value="Aminotran_1_2"/>
    <property type="match status" value="1"/>
</dbReference>
<dbReference type="Gene3D" id="3.40.640.10">
    <property type="entry name" value="Type I PLP-dependent aspartate aminotransferase-like (Major domain)"/>
    <property type="match status" value="1"/>
</dbReference>
<evidence type="ECO:0000256" key="2">
    <source>
        <dbReference type="ARBA" id="ARBA00005011"/>
    </source>
</evidence>
<dbReference type="Proteomes" id="UP000253606">
    <property type="component" value="Chromosome"/>
</dbReference>
<evidence type="ECO:0000313" key="14">
    <source>
        <dbReference type="Proteomes" id="UP000253606"/>
    </source>
</evidence>
<evidence type="ECO:0000256" key="7">
    <source>
        <dbReference type="ARBA" id="ARBA00022679"/>
    </source>
</evidence>
<name>A0A2Z5G7X0_9BACT</name>
<dbReference type="PROSITE" id="PS00599">
    <property type="entry name" value="AA_TRANSFER_CLASS_2"/>
    <property type="match status" value="1"/>
</dbReference>
<keyword evidence="8 11" id="KW-0663">Pyridoxal phosphate</keyword>
<evidence type="ECO:0000256" key="9">
    <source>
        <dbReference type="ARBA" id="ARBA00023102"/>
    </source>
</evidence>
<dbReference type="InterPro" id="IPR015422">
    <property type="entry name" value="PyrdxlP-dep_Trfase_small"/>
</dbReference>
<dbReference type="KEGG" id="abas:ACPOL_6128"/>
<evidence type="ECO:0000313" key="13">
    <source>
        <dbReference type="EMBL" id="AXC15372.1"/>
    </source>
</evidence>
<sequence>MPESTLTTSPKPRAAVLRMKEYHPPLGNRNGLRLDFNENTLECSPAVLRVLREIGSSDLTRYPEREPVERLVAEHLGLAAEQVLLTNGVDEAIHVLCETYLDAGDEILLPIPTYSMYEVYASATEAKVVGVQAAADFEFPLERLLNAVTPATKLIAIANPNSPTGKTATREQILKIVEHAPQAAVLVDEAYFHFFGNTVADLIGRFPNLLLARTFSKAYGLAGLRIGMLAGDVESVRWLRRVTSPYSVNSLALACLPAALDDKEYLDWYVREVLSARAELFSALEALKVPYWTSEANFVLVKIGAKHAQFVDQMRQRGILLRDRSSDPGCNGCVRITVGTGAQMMTAVEALIESLDEIGWNATAQQEKDATT</sequence>
<comment type="subunit">
    <text evidence="4 11">Homodimer.</text>
</comment>
<dbReference type="SUPFAM" id="SSF53383">
    <property type="entry name" value="PLP-dependent transferases"/>
    <property type="match status" value="1"/>
</dbReference>
<evidence type="ECO:0000256" key="1">
    <source>
        <dbReference type="ARBA" id="ARBA00001933"/>
    </source>
</evidence>
<dbReference type="EC" id="2.6.1.9" evidence="11"/>
<dbReference type="HAMAP" id="MF_01023">
    <property type="entry name" value="HisC_aminotrans_2"/>
    <property type="match status" value="1"/>
</dbReference>
<dbReference type="AlphaFoldDB" id="A0A2Z5G7X0"/>
<dbReference type="GO" id="GO:0004400">
    <property type="term" value="F:histidinol-phosphate transaminase activity"/>
    <property type="evidence" value="ECO:0007669"/>
    <property type="project" value="UniProtKB-UniRule"/>
</dbReference>
<protein>
    <recommendedName>
        <fullName evidence="11">Histidinol-phosphate aminotransferase</fullName>
        <ecNumber evidence="11">2.6.1.9</ecNumber>
    </recommendedName>
    <alternativeName>
        <fullName evidence="11">Imidazole acetol-phosphate transaminase</fullName>
    </alternativeName>
</protein>
<dbReference type="EMBL" id="CP030840">
    <property type="protein sequence ID" value="AXC15372.1"/>
    <property type="molecule type" value="Genomic_DNA"/>
</dbReference>
<dbReference type="RefSeq" id="WP_236657087.1">
    <property type="nucleotide sequence ID" value="NZ_CP030840.1"/>
</dbReference>
<comment type="similarity">
    <text evidence="3 11">Belongs to the class-II pyridoxal-phosphate-dependent aminotransferase family. Histidinol-phosphate aminotransferase subfamily.</text>
</comment>
<dbReference type="GO" id="GO:0000105">
    <property type="term" value="P:L-histidine biosynthetic process"/>
    <property type="evidence" value="ECO:0007669"/>
    <property type="project" value="UniProtKB-UniRule"/>
</dbReference>
<comment type="cofactor">
    <cofactor evidence="1 11">
        <name>pyridoxal 5'-phosphate</name>
        <dbReference type="ChEBI" id="CHEBI:597326"/>
    </cofactor>
</comment>
<evidence type="ECO:0000256" key="10">
    <source>
        <dbReference type="ARBA" id="ARBA00047481"/>
    </source>
</evidence>
<keyword evidence="5 11" id="KW-0032">Aminotransferase</keyword>
<dbReference type="InterPro" id="IPR015421">
    <property type="entry name" value="PyrdxlP-dep_Trfase_major"/>
</dbReference>
<dbReference type="InterPro" id="IPR001917">
    <property type="entry name" value="Aminotrans_II_pyridoxalP_BS"/>
</dbReference>
<dbReference type="UniPathway" id="UPA00031">
    <property type="reaction ID" value="UER00012"/>
</dbReference>
<reference evidence="13 14" key="1">
    <citation type="journal article" date="2018" name="Front. Microbiol.">
        <title>Hydrolytic Capabilities as a Key to Environmental Success: Chitinolytic and Cellulolytic Acidobacteria From Acidic Sub-arctic Soils and Boreal Peatlands.</title>
        <authorList>
            <person name="Belova S.E."/>
            <person name="Ravin N.V."/>
            <person name="Pankratov T.A."/>
            <person name="Rakitin A.L."/>
            <person name="Ivanova A.A."/>
            <person name="Beletsky A.V."/>
            <person name="Mardanov A.V."/>
            <person name="Sinninghe Damste J.S."/>
            <person name="Dedysh S.N."/>
        </authorList>
    </citation>
    <scope>NUCLEOTIDE SEQUENCE [LARGE SCALE GENOMIC DNA]</scope>
    <source>
        <strain evidence="13 14">SBC82</strain>
    </source>
</reference>
<keyword evidence="7 11" id="KW-0808">Transferase</keyword>
<gene>
    <name evidence="11" type="primary">hisC</name>
    <name evidence="13" type="ORF">ACPOL_6128</name>
</gene>
<evidence type="ECO:0000259" key="12">
    <source>
        <dbReference type="Pfam" id="PF00155"/>
    </source>
</evidence>
<evidence type="ECO:0000256" key="4">
    <source>
        <dbReference type="ARBA" id="ARBA00011738"/>
    </source>
</evidence>
<dbReference type="PANTHER" id="PTHR42885:SF2">
    <property type="entry name" value="HISTIDINOL-PHOSPHATE AMINOTRANSFERASE"/>
    <property type="match status" value="1"/>
</dbReference>
<dbReference type="PANTHER" id="PTHR42885">
    <property type="entry name" value="HISTIDINOL-PHOSPHATE AMINOTRANSFERASE-RELATED"/>
    <property type="match status" value="1"/>
</dbReference>